<comment type="caution">
    <text evidence="2">The sequence shown here is derived from an EMBL/GenBank/DDBJ whole genome shotgun (WGS) entry which is preliminary data.</text>
</comment>
<dbReference type="GO" id="GO:0005764">
    <property type="term" value="C:lysosome"/>
    <property type="evidence" value="ECO:0007669"/>
    <property type="project" value="TreeGrafter"/>
</dbReference>
<dbReference type="EMBL" id="MRZV01000179">
    <property type="protein sequence ID" value="PIK56312.1"/>
    <property type="molecule type" value="Genomic_DNA"/>
</dbReference>
<reference evidence="2 3" key="1">
    <citation type="journal article" date="2017" name="PLoS Biol.">
        <title>The sea cucumber genome provides insights into morphological evolution and visceral regeneration.</title>
        <authorList>
            <person name="Zhang X."/>
            <person name="Sun L."/>
            <person name="Yuan J."/>
            <person name="Sun Y."/>
            <person name="Gao Y."/>
            <person name="Zhang L."/>
            <person name="Li S."/>
            <person name="Dai H."/>
            <person name="Hamel J.F."/>
            <person name="Liu C."/>
            <person name="Yu Y."/>
            <person name="Liu S."/>
            <person name="Lin W."/>
            <person name="Guo K."/>
            <person name="Jin S."/>
            <person name="Xu P."/>
            <person name="Storey K.B."/>
            <person name="Huan P."/>
            <person name="Zhang T."/>
            <person name="Zhou Y."/>
            <person name="Zhang J."/>
            <person name="Lin C."/>
            <person name="Li X."/>
            <person name="Xing L."/>
            <person name="Huo D."/>
            <person name="Sun M."/>
            <person name="Wang L."/>
            <person name="Mercier A."/>
            <person name="Li F."/>
            <person name="Yang H."/>
            <person name="Xiang J."/>
        </authorList>
    </citation>
    <scope>NUCLEOTIDE SEQUENCE [LARGE SCALE GENOMIC DNA]</scope>
    <source>
        <strain evidence="2">Shaxun</strain>
        <tissue evidence="2">Muscle</tissue>
    </source>
</reference>
<evidence type="ECO:0000313" key="2">
    <source>
        <dbReference type="EMBL" id="PIK56312.1"/>
    </source>
</evidence>
<dbReference type="PANTHER" id="PTHR10697:SF1">
    <property type="entry name" value="MAMMALIAN EPENDYMIN-RELATED PROTEIN 1"/>
    <property type="match status" value="1"/>
</dbReference>
<keyword evidence="1" id="KW-0732">Signal</keyword>
<evidence type="ECO:0000313" key="3">
    <source>
        <dbReference type="Proteomes" id="UP000230750"/>
    </source>
</evidence>
<sequence length="214" mass="23486">MEVGIKCFVLLVIVVATTSCTESPEKCCVEPTHEVFMGGTIAQVINGSGVGILMNTQTAADHDQHMYGSEAGYYVIGGHYVEIKTIQDWNAMKSYSIMNGVCTVAPLVGSEPSNCIADDAKFSEYTNIGDNEIVTQNWEINPKEVGLSYVPIVYSAGYFNYTSGVSDPKRWFGVPSSCNAEVTSTNNKLFNMLGLNESVHTMSKLFQNLVFRRF</sequence>
<dbReference type="GO" id="GO:0005509">
    <property type="term" value="F:calcium ion binding"/>
    <property type="evidence" value="ECO:0007669"/>
    <property type="project" value="InterPro"/>
</dbReference>
<dbReference type="AlphaFoldDB" id="A0A2G8L7T1"/>
<accession>A0A2G8L7T1</accession>
<dbReference type="GO" id="GO:0007160">
    <property type="term" value="P:cell-matrix adhesion"/>
    <property type="evidence" value="ECO:0007669"/>
    <property type="project" value="InterPro"/>
</dbReference>
<name>A0A2G8L7T1_STIJA</name>
<evidence type="ECO:0000256" key="1">
    <source>
        <dbReference type="SAM" id="SignalP"/>
    </source>
</evidence>
<keyword evidence="3" id="KW-1185">Reference proteome</keyword>
<dbReference type="OrthoDB" id="10070532at2759"/>
<dbReference type="InterPro" id="IPR001299">
    <property type="entry name" value="Ependymin"/>
</dbReference>
<proteinExistence type="predicted"/>
<feature type="signal peptide" evidence="1">
    <location>
        <begin position="1"/>
        <end position="20"/>
    </location>
</feature>
<feature type="chain" id="PRO_5013627672" evidence="1">
    <location>
        <begin position="21"/>
        <end position="214"/>
    </location>
</feature>
<organism evidence="2 3">
    <name type="scientific">Stichopus japonicus</name>
    <name type="common">Sea cucumber</name>
    <dbReference type="NCBI Taxonomy" id="307972"/>
    <lineage>
        <taxon>Eukaryota</taxon>
        <taxon>Metazoa</taxon>
        <taxon>Echinodermata</taxon>
        <taxon>Eleutherozoa</taxon>
        <taxon>Echinozoa</taxon>
        <taxon>Holothuroidea</taxon>
        <taxon>Aspidochirotacea</taxon>
        <taxon>Aspidochirotida</taxon>
        <taxon>Stichopodidae</taxon>
        <taxon>Apostichopus</taxon>
    </lineage>
</organism>
<gene>
    <name evidence="2" type="ORF">BSL78_06755</name>
</gene>
<dbReference type="GO" id="GO:0005576">
    <property type="term" value="C:extracellular region"/>
    <property type="evidence" value="ECO:0007669"/>
    <property type="project" value="InterPro"/>
</dbReference>
<dbReference type="PANTHER" id="PTHR10697">
    <property type="entry name" value="MAMMALIAN EPENDYMIN-RELATED PROTEIN 1"/>
    <property type="match status" value="1"/>
</dbReference>
<dbReference type="PROSITE" id="PS51257">
    <property type="entry name" value="PROKAR_LIPOPROTEIN"/>
    <property type="match status" value="1"/>
</dbReference>
<dbReference type="Proteomes" id="UP000230750">
    <property type="component" value="Unassembled WGS sequence"/>
</dbReference>
<protein>
    <submittedName>
        <fullName evidence="2">Putative ependymin-related protein 1-like</fullName>
    </submittedName>
</protein>